<sequence>MREFMLRLSNLGDNAQIIYATSEDPEVLGEMLADLKFHSIATSGEHLLDLQDPDVGDYGDDSPIDLLRDHAVSVVGSIDSLEGEVFTSLLLDFSDPPTIVGVDPVPSSVSWDQEDTFGGGAVMGSVRIVAELALIRARSQGTEQEPGDPNGASVDHAPNQLALDDRDLPRDDNEHQQLEPLEGNEEAPATNEVIRLNVTFIYNALVDGNSVESFDLTSIEID</sequence>
<feature type="region of interest" description="Disordered" evidence="1">
    <location>
        <begin position="163"/>
        <end position="187"/>
    </location>
</feature>
<evidence type="ECO:0000313" key="3">
    <source>
        <dbReference type="Proteomes" id="UP000465241"/>
    </source>
</evidence>
<reference evidence="2 3" key="1">
    <citation type="journal article" date="2019" name="Emerg. Microbes Infect.">
        <title>Comprehensive subspecies identification of 175 nontuberculous mycobacteria species based on 7547 genomic profiles.</title>
        <authorList>
            <person name="Matsumoto Y."/>
            <person name="Kinjo T."/>
            <person name="Motooka D."/>
            <person name="Nabeya D."/>
            <person name="Jung N."/>
            <person name="Uechi K."/>
            <person name="Horii T."/>
            <person name="Iida T."/>
            <person name="Fujita J."/>
            <person name="Nakamura S."/>
        </authorList>
    </citation>
    <scope>NUCLEOTIDE SEQUENCE [LARGE SCALE GENOMIC DNA]</scope>
    <source>
        <strain evidence="2 3">JCM 13392</strain>
    </source>
</reference>
<accession>A0A7I9WM15</accession>
<name>A0A7I9WM15_9MYCO</name>
<proteinExistence type="predicted"/>
<keyword evidence="3" id="KW-1185">Reference proteome</keyword>
<evidence type="ECO:0000313" key="2">
    <source>
        <dbReference type="EMBL" id="GFG58693.1"/>
    </source>
</evidence>
<protein>
    <submittedName>
        <fullName evidence="2">Uncharacterized protein</fullName>
    </submittedName>
</protein>
<comment type="caution">
    <text evidence="2">The sequence shown here is derived from an EMBL/GenBank/DDBJ whole genome shotgun (WGS) entry which is preliminary data.</text>
</comment>
<organism evidence="2 3">
    <name type="scientific">Mycolicibacterium murale</name>
    <dbReference type="NCBI Taxonomy" id="182220"/>
    <lineage>
        <taxon>Bacteria</taxon>
        <taxon>Bacillati</taxon>
        <taxon>Actinomycetota</taxon>
        <taxon>Actinomycetes</taxon>
        <taxon>Mycobacteriales</taxon>
        <taxon>Mycobacteriaceae</taxon>
        <taxon>Mycolicibacterium</taxon>
    </lineage>
</organism>
<evidence type="ECO:0000256" key="1">
    <source>
        <dbReference type="SAM" id="MobiDB-lite"/>
    </source>
</evidence>
<gene>
    <name evidence="2" type="ORF">MMUR_28290</name>
</gene>
<dbReference type="Proteomes" id="UP000465241">
    <property type="component" value="Unassembled WGS sequence"/>
</dbReference>
<feature type="compositionally biased region" description="Basic and acidic residues" evidence="1">
    <location>
        <begin position="163"/>
        <end position="177"/>
    </location>
</feature>
<dbReference type="EMBL" id="BLKT01000003">
    <property type="protein sequence ID" value="GFG58693.1"/>
    <property type="molecule type" value="Genomic_DNA"/>
</dbReference>
<dbReference type="AlphaFoldDB" id="A0A7I9WM15"/>
<feature type="region of interest" description="Disordered" evidence="1">
    <location>
        <begin position="139"/>
        <end position="158"/>
    </location>
</feature>